<dbReference type="EMBL" id="CP014854">
    <property type="protein sequence ID" value="ASI99475.1"/>
    <property type="molecule type" value="Genomic_DNA"/>
</dbReference>
<protein>
    <submittedName>
        <fullName evidence="1">Uncharacterized protein</fullName>
    </submittedName>
</protein>
<evidence type="ECO:0000313" key="1">
    <source>
        <dbReference type="EMBL" id="ASI99475.1"/>
    </source>
</evidence>
<dbReference type="RefSeq" id="WP_088863400.1">
    <property type="nucleotide sequence ID" value="NZ_CP014854.1"/>
</dbReference>
<keyword evidence="2" id="KW-1185">Reference proteome</keyword>
<gene>
    <name evidence="1" type="ORF">A3L02_07845</name>
</gene>
<dbReference type="Proteomes" id="UP000197156">
    <property type="component" value="Chromosome"/>
</dbReference>
<accession>A0A218P3H4</accession>
<dbReference type="AlphaFoldDB" id="A0A218P3H4"/>
<dbReference type="KEGG" id="tce:A3L02_07845"/>
<proteinExistence type="predicted"/>
<dbReference type="GeneID" id="33324664"/>
<evidence type="ECO:0000313" key="2">
    <source>
        <dbReference type="Proteomes" id="UP000197156"/>
    </source>
</evidence>
<organism evidence="1 2">
    <name type="scientific">Thermococcus celer Vu 13 = JCM 8558</name>
    <dbReference type="NCBI Taxonomy" id="1293037"/>
    <lineage>
        <taxon>Archaea</taxon>
        <taxon>Methanobacteriati</taxon>
        <taxon>Methanobacteriota</taxon>
        <taxon>Thermococci</taxon>
        <taxon>Thermococcales</taxon>
        <taxon>Thermococcaceae</taxon>
        <taxon>Thermococcus</taxon>
    </lineage>
</organism>
<dbReference type="OrthoDB" id="91968at2157"/>
<reference evidence="1 2" key="1">
    <citation type="submission" date="2016-03" db="EMBL/GenBank/DDBJ databases">
        <title>Complete genome sequence of Thermococcus celer.</title>
        <authorList>
            <person name="Oger P.M."/>
        </authorList>
    </citation>
    <scope>NUCLEOTIDE SEQUENCE [LARGE SCALE GENOMIC DNA]</scope>
    <source>
        <strain evidence="1 2">Vu 13</strain>
    </source>
</reference>
<sequence>MAVTMFTKVTANQNGYWSGSGRHRHYHVERRFTAEGEVEAERIRLKPERFTLIVALDGNAMIDVPAYLVREPDFKDVLLIPVVPSYRFELERDSLEVSKDMEFAHARMEVKERGIRGRLYATVQKCRGARLELRTRKPDAVEKIAETRESAEFSREFLGEKLLMVSHGKAADPRHFTRPFGRRVLIEGHGEYPVRLTLDVPLGRDVHDETVLRVEPSGEIPEGRPRVEVVV</sequence>
<name>A0A218P3H4_THECE</name>